<dbReference type="InterPro" id="IPR012914">
    <property type="entry name" value="PucR_dom"/>
</dbReference>
<proteinExistence type="inferred from homology"/>
<dbReference type="Proteomes" id="UP000265341">
    <property type="component" value="Unassembled WGS sequence"/>
</dbReference>
<dbReference type="InterPro" id="IPR051448">
    <property type="entry name" value="CdaR-like_regulators"/>
</dbReference>
<name>A0A399ESG4_9DEIN</name>
<comment type="similarity">
    <text evidence="1">Belongs to the CdaR family.</text>
</comment>
<gene>
    <name evidence="5" type="primary">pucR_2</name>
    <name evidence="5" type="ORF">Mrose_01263</name>
</gene>
<dbReference type="AlphaFoldDB" id="A0A399ESG4"/>
<comment type="caution">
    <text evidence="5">The sequence shown here is derived from an EMBL/GenBank/DDBJ whole genome shotgun (WGS) entry which is preliminary data.</text>
</comment>
<evidence type="ECO:0000256" key="1">
    <source>
        <dbReference type="ARBA" id="ARBA00006754"/>
    </source>
</evidence>
<dbReference type="Pfam" id="PF17853">
    <property type="entry name" value="GGDEF_2"/>
    <property type="match status" value="1"/>
</dbReference>
<dbReference type="OrthoDB" id="142218at2"/>
<dbReference type="EMBL" id="QWLA01000018">
    <property type="protein sequence ID" value="RIH87554.1"/>
    <property type="molecule type" value="Genomic_DNA"/>
</dbReference>
<evidence type="ECO:0000313" key="5">
    <source>
        <dbReference type="EMBL" id="RIH87554.1"/>
    </source>
</evidence>
<evidence type="ECO:0000259" key="2">
    <source>
        <dbReference type="Pfam" id="PF07905"/>
    </source>
</evidence>
<feature type="domain" description="PucR C-terminal helix-turn-helix" evidence="3">
    <location>
        <begin position="503"/>
        <end position="560"/>
    </location>
</feature>
<dbReference type="InterPro" id="IPR042070">
    <property type="entry name" value="PucR_C-HTH_sf"/>
</dbReference>
<dbReference type="PANTHER" id="PTHR33744">
    <property type="entry name" value="CARBOHYDRATE DIACID REGULATOR"/>
    <property type="match status" value="1"/>
</dbReference>
<dbReference type="PANTHER" id="PTHR33744:SF1">
    <property type="entry name" value="DNA-BINDING TRANSCRIPTIONAL ACTIVATOR ADER"/>
    <property type="match status" value="1"/>
</dbReference>
<evidence type="ECO:0000259" key="3">
    <source>
        <dbReference type="Pfam" id="PF13556"/>
    </source>
</evidence>
<dbReference type="Gene3D" id="3.30.450.40">
    <property type="match status" value="1"/>
</dbReference>
<keyword evidence="6" id="KW-1185">Reference proteome</keyword>
<feature type="domain" description="CdaR GGDEF-like" evidence="4">
    <location>
        <begin position="345"/>
        <end position="454"/>
    </location>
</feature>
<dbReference type="Pfam" id="PF07905">
    <property type="entry name" value="PucR"/>
    <property type="match status" value="1"/>
</dbReference>
<reference evidence="5 6" key="1">
    <citation type="submission" date="2018-08" db="EMBL/GenBank/DDBJ databases">
        <title>Meiothermus roseus NBRC 110900 genome sequencing project.</title>
        <authorList>
            <person name="Da Costa M.S."/>
            <person name="Albuquerque L."/>
            <person name="Raposo P."/>
            <person name="Froufe H.J.C."/>
            <person name="Barroso C.S."/>
            <person name="Egas C."/>
        </authorList>
    </citation>
    <scope>NUCLEOTIDE SEQUENCE [LARGE SCALE GENOMIC DNA]</scope>
    <source>
        <strain evidence="5 6">NBRC 110900</strain>
    </source>
</reference>
<organism evidence="5 6">
    <name type="scientific">Calidithermus roseus</name>
    <dbReference type="NCBI Taxonomy" id="1644118"/>
    <lineage>
        <taxon>Bacteria</taxon>
        <taxon>Thermotogati</taxon>
        <taxon>Deinococcota</taxon>
        <taxon>Deinococci</taxon>
        <taxon>Thermales</taxon>
        <taxon>Thermaceae</taxon>
        <taxon>Calidithermus</taxon>
    </lineage>
</organism>
<dbReference type="InterPro" id="IPR025736">
    <property type="entry name" value="PucR_C-HTH_dom"/>
</dbReference>
<dbReference type="RefSeq" id="WP_119276591.1">
    <property type="nucleotide sequence ID" value="NZ_QWLA01000018.1"/>
</dbReference>
<protein>
    <submittedName>
        <fullName evidence="5">Purine catabolism regulatory protein</fullName>
    </submittedName>
</protein>
<dbReference type="InterPro" id="IPR041522">
    <property type="entry name" value="CdaR_GGDEF"/>
</dbReference>
<sequence>MDHRRAPVYPAGARSVHLPSGPGGRAVKAAKIVIATMNLQEALRLPALSRARVVAAAPKLSNRVLGAHAVDIPDPQEWIRPGFLFLTTGYAWPREEQALRAFIRQIAQADPAAIVLAVPQFFERFPEAAREEAEHAGIPAIELPWEVPFSQVIGELNQQLLAQQYSVIERSEAIHRALTLSALEAGGLQPLADVLSGLTGRSVVFEDLEGNLLAYALTGGEDELRLRSIALGGTTPELSHYLQEIGFERQLRQSLGPLRLPARPEIGMVGRVVCPIRLGGELVGSVWLIEGEEPLSELDMRAAEHAATVAGLHLMHQRDIAQREARLGYAFLDALLEGRFEPTPHNLERARLQGFHPEGRYYLALLVLEEPVPLSPEGFNRRERLAEGLRKLLREQGLAPLISVFLNQVLFLLPEGFDATRVWERLPQKGLSLGLSRTRQGWAGVAESYRESQALLPHLRPGEVSTYAQLLLPRVLAGDAQAQQDLLRELFGPLESERNQGVLLQTLKALARHGFQLKRTAHALGVHENTLRYRLERLQQLTGLDLREPQAQFRLQLGLQLLELSHSKWG</sequence>
<accession>A0A399ESG4</accession>
<evidence type="ECO:0000259" key="4">
    <source>
        <dbReference type="Pfam" id="PF17853"/>
    </source>
</evidence>
<dbReference type="InterPro" id="IPR029016">
    <property type="entry name" value="GAF-like_dom_sf"/>
</dbReference>
<dbReference type="Gene3D" id="1.10.10.2840">
    <property type="entry name" value="PucR C-terminal helix-turn-helix domain"/>
    <property type="match status" value="1"/>
</dbReference>
<dbReference type="Pfam" id="PF13556">
    <property type="entry name" value="HTH_30"/>
    <property type="match status" value="1"/>
</dbReference>
<feature type="domain" description="Purine catabolism PurC-like" evidence="2">
    <location>
        <begin position="42"/>
        <end position="159"/>
    </location>
</feature>
<evidence type="ECO:0000313" key="6">
    <source>
        <dbReference type="Proteomes" id="UP000265341"/>
    </source>
</evidence>